<evidence type="ECO:0000256" key="6">
    <source>
        <dbReference type="ARBA" id="ARBA00023033"/>
    </source>
</evidence>
<evidence type="ECO:0000256" key="4">
    <source>
        <dbReference type="ARBA" id="ARBA00022827"/>
    </source>
</evidence>
<evidence type="ECO:0000256" key="5">
    <source>
        <dbReference type="ARBA" id="ARBA00023002"/>
    </source>
</evidence>
<keyword evidence="4" id="KW-0274">FAD</keyword>
<dbReference type="AlphaFoldDB" id="A0A3B0X2B6"/>
<dbReference type="InterPro" id="IPR051205">
    <property type="entry name" value="UbiH/COQ6_monooxygenase"/>
</dbReference>
<comment type="cofactor">
    <cofactor evidence="1">
        <name>FAD</name>
        <dbReference type="ChEBI" id="CHEBI:57692"/>
    </cofactor>
</comment>
<dbReference type="GO" id="GO:0008681">
    <property type="term" value="F:2-octaprenyl-6-methoxyphenol hydroxylase activity"/>
    <property type="evidence" value="ECO:0007669"/>
    <property type="project" value="InterPro"/>
</dbReference>
<dbReference type="PROSITE" id="PS51257">
    <property type="entry name" value="PROKAR_LIPOPROTEIN"/>
    <property type="match status" value="1"/>
</dbReference>
<feature type="domain" description="FAD-binding" evidence="7">
    <location>
        <begin position="11"/>
        <end position="355"/>
    </location>
</feature>
<evidence type="ECO:0000256" key="1">
    <source>
        <dbReference type="ARBA" id="ARBA00001974"/>
    </source>
</evidence>
<name>A0A3B0X2B6_9ZZZZ</name>
<dbReference type="NCBIfam" id="TIGR01984">
    <property type="entry name" value="UbiH"/>
    <property type="match status" value="1"/>
</dbReference>
<dbReference type="Pfam" id="PF01494">
    <property type="entry name" value="FAD_binding_3"/>
    <property type="match status" value="1"/>
</dbReference>
<reference evidence="8" key="1">
    <citation type="submission" date="2018-06" db="EMBL/GenBank/DDBJ databases">
        <authorList>
            <person name="Zhirakovskaya E."/>
        </authorList>
    </citation>
    <scope>NUCLEOTIDE SEQUENCE</scope>
</reference>
<evidence type="ECO:0000256" key="2">
    <source>
        <dbReference type="ARBA" id="ARBA00005349"/>
    </source>
</evidence>
<dbReference type="EMBL" id="UOFE01000049">
    <property type="protein sequence ID" value="VAW55659.1"/>
    <property type="molecule type" value="Genomic_DNA"/>
</dbReference>
<dbReference type="InterPro" id="IPR036188">
    <property type="entry name" value="FAD/NAD-bd_sf"/>
</dbReference>
<dbReference type="Gene3D" id="3.50.50.60">
    <property type="entry name" value="FAD/NAD(P)-binding domain"/>
    <property type="match status" value="2"/>
</dbReference>
<dbReference type="InterPro" id="IPR002938">
    <property type="entry name" value="FAD-bd"/>
</dbReference>
<sequence length="412" mass="45638">MSKKYTDNHFDLIIIGGGLAGASLACALKHFSLKIAVVEAYPINTDSQPSYDDRTVALSYGSRCIFDSMGLWSSLKPYAEPIETIHISDRGHFGVTRLTKEQEDVEALGYVMENRRIGLQLYEEMKAAGNITLFCPANLMSLQQDEIQVSVNVQMNSKSQTLTAKLLVAADGNNSQVMKLLAIGTSQKNYQQVALITNVTPGKKHNNVAYERFTDTGPLAFLPMQDNRCSVVWTLTQQQADYLYAMDEVDFLQQLQERFGYRLGQFKKVGVRHLYPLFLQSAAQMVHGRVAILGNAAHSVHPVAGQGFNLALRDIAVLSEKIVDNQRAGDDIGSAAMLQSYAIQREDDIKRVYRFTDALVKTFSNNIAAVAHMRSLSLLMVDVMPDIKHRLAAQSMGLNTGGMSRLNRGLPL</sequence>
<organism evidence="8">
    <name type="scientific">hydrothermal vent metagenome</name>
    <dbReference type="NCBI Taxonomy" id="652676"/>
    <lineage>
        <taxon>unclassified sequences</taxon>
        <taxon>metagenomes</taxon>
        <taxon>ecological metagenomes</taxon>
    </lineage>
</organism>
<dbReference type="NCBIfam" id="TIGR01988">
    <property type="entry name" value="Ubi-OHases"/>
    <property type="match status" value="1"/>
</dbReference>
<evidence type="ECO:0000259" key="7">
    <source>
        <dbReference type="Pfam" id="PF01494"/>
    </source>
</evidence>
<dbReference type="PANTHER" id="PTHR43876:SF8">
    <property type="entry name" value="2-OCTAPRENYL-6-METHOXYPHENOL HYDROXYLASE"/>
    <property type="match status" value="1"/>
</dbReference>
<comment type="similarity">
    <text evidence="2">Belongs to the UbiH/COQ6 family.</text>
</comment>
<dbReference type="PRINTS" id="PR00420">
    <property type="entry name" value="RNGMNOXGNASE"/>
</dbReference>
<dbReference type="GO" id="GO:0006744">
    <property type="term" value="P:ubiquinone biosynthetic process"/>
    <property type="evidence" value="ECO:0007669"/>
    <property type="project" value="InterPro"/>
</dbReference>
<protein>
    <submittedName>
        <fullName evidence="8">2-polyprenyl-6-methoxyphenol hydroxylase</fullName>
    </submittedName>
</protein>
<evidence type="ECO:0000313" key="8">
    <source>
        <dbReference type="EMBL" id="VAW55659.1"/>
    </source>
</evidence>
<dbReference type="GO" id="GO:0071949">
    <property type="term" value="F:FAD binding"/>
    <property type="evidence" value="ECO:0007669"/>
    <property type="project" value="InterPro"/>
</dbReference>
<dbReference type="InterPro" id="IPR010971">
    <property type="entry name" value="UbiH/COQ6"/>
</dbReference>
<dbReference type="NCBIfam" id="NF004356">
    <property type="entry name" value="PRK05732.1"/>
    <property type="match status" value="1"/>
</dbReference>
<keyword evidence="5" id="KW-0560">Oxidoreductase</keyword>
<keyword evidence="3" id="KW-0285">Flavoprotein</keyword>
<evidence type="ECO:0000256" key="3">
    <source>
        <dbReference type="ARBA" id="ARBA00022630"/>
    </source>
</evidence>
<dbReference type="PANTHER" id="PTHR43876">
    <property type="entry name" value="UBIQUINONE BIOSYNTHESIS MONOOXYGENASE COQ6, MITOCHONDRIAL"/>
    <property type="match status" value="1"/>
</dbReference>
<proteinExistence type="inferred from homology"/>
<gene>
    <name evidence="8" type="ORF">MNBD_GAMMA05-2217</name>
</gene>
<dbReference type="SUPFAM" id="SSF51905">
    <property type="entry name" value="FAD/NAD(P)-binding domain"/>
    <property type="match status" value="1"/>
</dbReference>
<accession>A0A3B0X2B6</accession>
<keyword evidence="6" id="KW-0503">Monooxygenase</keyword>
<dbReference type="InterPro" id="IPR011295">
    <property type="entry name" value="UbiH"/>
</dbReference>